<dbReference type="InterPro" id="IPR001251">
    <property type="entry name" value="CRAL-TRIO_dom"/>
</dbReference>
<reference evidence="2 3" key="1">
    <citation type="submission" date="2024-03" db="EMBL/GenBank/DDBJ databases">
        <title>Adaptation during the transition from Ophiocordyceps entomopathogen to insect associate is accompanied by gene loss and intensified selection.</title>
        <authorList>
            <person name="Ward C.M."/>
            <person name="Onetto C.A."/>
            <person name="Borneman A.R."/>
        </authorList>
    </citation>
    <scope>NUCLEOTIDE SEQUENCE [LARGE SCALE GENOMIC DNA]</scope>
    <source>
        <strain evidence="2">AWRI1</strain>
        <tissue evidence="2">Single Adult Female</tissue>
    </source>
</reference>
<gene>
    <name evidence="2" type="ORF">V9T40_001096</name>
</gene>
<dbReference type="GO" id="GO:0016020">
    <property type="term" value="C:membrane"/>
    <property type="evidence" value="ECO:0007669"/>
    <property type="project" value="TreeGrafter"/>
</dbReference>
<keyword evidence="3" id="KW-1185">Reference proteome</keyword>
<evidence type="ECO:0000259" key="1">
    <source>
        <dbReference type="PROSITE" id="PS50191"/>
    </source>
</evidence>
<dbReference type="AlphaFoldDB" id="A0AAN9Y124"/>
<dbReference type="PANTHER" id="PTHR10174:SF222">
    <property type="entry name" value="GH10083P-RELATED"/>
    <property type="match status" value="1"/>
</dbReference>
<accession>A0AAN9Y124</accession>
<dbReference type="PANTHER" id="PTHR10174">
    <property type="entry name" value="ALPHA-TOCOPHEROL TRANSFER PROTEIN-RELATED"/>
    <property type="match status" value="1"/>
</dbReference>
<protein>
    <recommendedName>
        <fullName evidence="1">CRAL-TRIO domain-containing protein</fullName>
    </recommendedName>
</protein>
<proteinExistence type="predicted"/>
<organism evidence="2 3">
    <name type="scientific">Parthenolecanium corni</name>
    <dbReference type="NCBI Taxonomy" id="536013"/>
    <lineage>
        <taxon>Eukaryota</taxon>
        <taxon>Metazoa</taxon>
        <taxon>Ecdysozoa</taxon>
        <taxon>Arthropoda</taxon>
        <taxon>Hexapoda</taxon>
        <taxon>Insecta</taxon>
        <taxon>Pterygota</taxon>
        <taxon>Neoptera</taxon>
        <taxon>Paraneoptera</taxon>
        <taxon>Hemiptera</taxon>
        <taxon>Sternorrhyncha</taxon>
        <taxon>Coccoidea</taxon>
        <taxon>Coccidae</taxon>
        <taxon>Parthenolecanium</taxon>
    </lineage>
</organism>
<dbReference type="CDD" id="cd00170">
    <property type="entry name" value="SEC14"/>
    <property type="match status" value="1"/>
</dbReference>
<dbReference type="InterPro" id="IPR036865">
    <property type="entry name" value="CRAL-TRIO_dom_sf"/>
</dbReference>
<dbReference type="Gene3D" id="3.40.525.10">
    <property type="entry name" value="CRAL-TRIO lipid binding domain"/>
    <property type="match status" value="1"/>
</dbReference>
<dbReference type="InterPro" id="IPR036273">
    <property type="entry name" value="CRAL/TRIO_N_dom_sf"/>
</dbReference>
<dbReference type="Proteomes" id="UP001367676">
    <property type="component" value="Unassembled WGS sequence"/>
</dbReference>
<dbReference type="SUPFAM" id="SSF46938">
    <property type="entry name" value="CRAL/TRIO N-terminal domain"/>
    <property type="match status" value="1"/>
</dbReference>
<dbReference type="EMBL" id="JBBCAQ010000034">
    <property type="protein sequence ID" value="KAK7580467.1"/>
    <property type="molecule type" value="Genomic_DNA"/>
</dbReference>
<evidence type="ECO:0000313" key="2">
    <source>
        <dbReference type="EMBL" id="KAK7580467.1"/>
    </source>
</evidence>
<sequence length="307" mass="34843">MDYLEPITKEKLKIIYDEFGATEESLKNDVNILMEWLEKQPHLPNVKDTEWLTHFLLCCKNSLERAKQKLDAYFTTKALNPSIFTKRKEMLAIAPSFSNLMCFLALPKLTKDGKRVIVLKIFQGSTFNVTSELLVNFAQLAYDILMKVDSASQYIMIFDMENTTVQIMAVCFPVMKKLVDQITKVNPLRIQNFYAVNVSSAVEPLINFSISLLSKKLASRTVVWKKKAKDLAEVIDEEVLPAIYGGTEKPFEDLRDQFLESTKSIGDWLESAEADIADLSKKPTDNGVSIDIGDYGVEGTFRKINLD</sequence>
<dbReference type="SUPFAM" id="SSF52087">
    <property type="entry name" value="CRAL/TRIO domain"/>
    <property type="match status" value="1"/>
</dbReference>
<dbReference type="PROSITE" id="PS50191">
    <property type="entry name" value="CRAL_TRIO"/>
    <property type="match status" value="1"/>
</dbReference>
<evidence type="ECO:0000313" key="3">
    <source>
        <dbReference type="Proteomes" id="UP001367676"/>
    </source>
</evidence>
<name>A0AAN9Y124_9HEMI</name>
<dbReference type="GO" id="GO:1902936">
    <property type="term" value="F:phosphatidylinositol bisphosphate binding"/>
    <property type="evidence" value="ECO:0007669"/>
    <property type="project" value="TreeGrafter"/>
</dbReference>
<feature type="domain" description="CRAL-TRIO" evidence="1">
    <location>
        <begin position="103"/>
        <end position="252"/>
    </location>
</feature>
<dbReference type="Pfam" id="PF00650">
    <property type="entry name" value="CRAL_TRIO"/>
    <property type="match status" value="1"/>
</dbReference>
<comment type="caution">
    <text evidence="2">The sequence shown here is derived from an EMBL/GenBank/DDBJ whole genome shotgun (WGS) entry which is preliminary data.</text>
</comment>